<dbReference type="GO" id="GO:0016779">
    <property type="term" value="F:nucleotidyltransferase activity"/>
    <property type="evidence" value="ECO:0007669"/>
    <property type="project" value="UniProtKB-KW"/>
</dbReference>
<evidence type="ECO:0000256" key="6">
    <source>
        <dbReference type="ARBA" id="ARBA00022741"/>
    </source>
</evidence>
<dbReference type="KEGG" id="rrd:RradSPS_2445"/>
<comment type="similarity">
    <text evidence="8">Belongs to the tRNA nucleotidyltransferase/poly(A) polymerase family.</text>
</comment>
<evidence type="ECO:0000259" key="9">
    <source>
        <dbReference type="SMART" id="SM00471"/>
    </source>
</evidence>
<dbReference type="SUPFAM" id="SSF81891">
    <property type="entry name" value="Poly A polymerase C-terminal region-like"/>
    <property type="match status" value="1"/>
</dbReference>
<dbReference type="InterPro" id="IPR006674">
    <property type="entry name" value="HD_domain"/>
</dbReference>
<dbReference type="Pfam" id="PF12627">
    <property type="entry name" value="PolyA_pol_RNAbd"/>
    <property type="match status" value="1"/>
</dbReference>
<dbReference type="GO" id="GO:0000049">
    <property type="term" value="F:tRNA binding"/>
    <property type="evidence" value="ECO:0007669"/>
    <property type="project" value="TreeGrafter"/>
</dbReference>
<dbReference type="PANTHER" id="PTHR46173">
    <property type="entry name" value="CCA TRNA NUCLEOTIDYLTRANSFERASE 1, MITOCHONDRIAL"/>
    <property type="match status" value="1"/>
</dbReference>
<evidence type="ECO:0000313" key="11">
    <source>
        <dbReference type="Proteomes" id="UP000025229"/>
    </source>
</evidence>
<proteinExistence type="inferred from homology"/>
<dbReference type="GO" id="GO:0000166">
    <property type="term" value="F:nucleotide binding"/>
    <property type="evidence" value="ECO:0007669"/>
    <property type="project" value="UniProtKB-KW"/>
</dbReference>
<dbReference type="EMBL" id="CP007514">
    <property type="protein sequence ID" value="AHY47728.1"/>
    <property type="molecule type" value="Genomic_DNA"/>
</dbReference>
<dbReference type="PANTHER" id="PTHR46173:SF1">
    <property type="entry name" value="CCA TRNA NUCLEOTIDYLTRANSFERASE 1, MITOCHONDRIAL"/>
    <property type="match status" value="1"/>
</dbReference>
<feature type="domain" description="HD/PDEase" evidence="9">
    <location>
        <begin position="257"/>
        <end position="426"/>
    </location>
</feature>
<protein>
    <submittedName>
        <fullName evidence="10">HDIG: uncharacterized domain HDIG</fullName>
    </submittedName>
</protein>
<dbReference type="CDD" id="cd00077">
    <property type="entry name" value="HDc"/>
    <property type="match status" value="1"/>
</dbReference>
<dbReference type="GO" id="GO:0046872">
    <property type="term" value="F:metal ion binding"/>
    <property type="evidence" value="ECO:0007669"/>
    <property type="project" value="UniProtKB-KW"/>
</dbReference>
<evidence type="ECO:0000256" key="5">
    <source>
        <dbReference type="ARBA" id="ARBA00022723"/>
    </source>
</evidence>
<dbReference type="OrthoDB" id="9805698at2"/>
<dbReference type="InterPro" id="IPR006675">
    <property type="entry name" value="HDIG_dom"/>
</dbReference>
<comment type="cofactor">
    <cofactor evidence="1">
        <name>Mg(2+)</name>
        <dbReference type="ChEBI" id="CHEBI:18420"/>
    </cofactor>
</comment>
<evidence type="ECO:0000256" key="1">
    <source>
        <dbReference type="ARBA" id="ARBA00001946"/>
    </source>
</evidence>
<keyword evidence="5" id="KW-0479">Metal-binding</keyword>
<evidence type="ECO:0000256" key="3">
    <source>
        <dbReference type="ARBA" id="ARBA00022694"/>
    </source>
</evidence>
<evidence type="ECO:0000256" key="4">
    <source>
        <dbReference type="ARBA" id="ARBA00022695"/>
    </source>
</evidence>
<keyword evidence="11" id="KW-1185">Reference proteome</keyword>
<dbReference type="SUPFAM" id="SSF81301">
    <property type="entry name" value="Nucleotidyltransferase"/>
    <property type="match status" value="1"/>
</dbReference>
<dbReference type="AlphaFoldDB" id="A0A023X5V9"/>
<gene>
    <name evidence="10" type="ORF">RradSPS_2445</name>
</gene>
<evidence type="ECO:0000256" key="2">
    <source>
        <dbReference type="ARBA" id="ARBA00022679"/>
    </source>
</evidence>
<dbReference type="HOGENOM" id="CLU_015961_6_1_11"/>
<dbReference type="NCBIfam" id="TIGR00277">
    <property type="entry name" value="HDIG"/>
    <property type="match status" value="1"/>
</dbReference>
<dbReference type="eggNOG" id="COG0617">
    <property type="taxonomic scope" value="Bacteria"/>
</dbReference>
<dbReference type="Pfam" id="PF01966">
    <property type="entry name" value="HD"/>
    <property type="match status" value="1"/>
</dbReference>
<dbReference type="GO" id="GO:0008033">
    <property type="term" value="P:tRNA processing"/>
    <property type="evidence" value="ECO:0007669"/>
    <property type="project" value="UniProtKB-KW"/>
</dbReference>
<dbReference type="InterPro" id="IPR050264">
    <property type="entry name" value="Bact_CCA-adding_enz_type3_sf"/>
</dbReference>
<dbReference type="STRING" id="42256.RradSPS_2445"/>
<keyword evidence="2 8" id="KW-0808">Transferase</keyword>
<keyword evidence="4" id="KW-0548">Nucleotidyltransferase</keyword>
<dbReference type="Pfam" id="PF01743">
    <property type="entry name" value="PolyA_pol"/>
    <property type="match status" value="1"/>
</dbReference>
<dbReference type="Gene3D" id="1.10.3090.10">
    <property type="entry name" value="cca-adding enzyme, domain 2"/>
    <property type="match status" value="1"/>
</dbReference>
<dbReference type="InterPro" id="IPR002646">
    <property type="entry name" value="PolA_pol_head_dom"/>
</dbReference>
<dbReference type="Gene3D" id="3.30.460.10">
    <property type="entry name" value="Beta Polymerase, domain 2"/>
    <property type="match status" value="1"/>
</dbReference>
<evidence type="ECO:0000313" key="10">
    <source>
        <dbReference type="EMBL" id="AHY47728.1"/>
    </source>
</evidence>
<evidence type="ECO:0000256" key="8">
    <source>
        <dbReference type="RuleBase" id="RU003953"/>
    </source>
</evidence>
<dbReference type="PATRIC" id="fig|42256.3.peg.2489"/>
<keyword evidence="7" id="KW-0460">Magnesium</keyword>
<dbReference type="InterPro" id="IPR003607">
    <property type="entry name" value="HD/PDEase_dom"/>
</dbReference>
<dbReference type="Proteomes" id="UP000025229">
    <property type="component" value="Chromosome"/>
</dbReference>
<dbReference type="InterPro" id="IPR032828">
    <property type="entry name" value="PolyA_RNA-bd"/>
</dbReference>
<name>A0A023X5V9_RUBRA</name>
<evidence type="ECO:0000256" key="7">
    <source>
        <dbReference type="ARBA" id="ARBA00022842"/>
    </source>
</evidence>
<dbReference type="InterPro" id="IPR043519">
    <property type="entry name" value="NT_sf"/>
</dbReference>
<keyword evidence="3" id="KW-0819">tRNA processing</keyword>
<organism evidence="10 11">
    <name type="scientific">Rubrobacter radiotolerans</name>
    <name type="common">Arthrobacter radiotolerans</name>
    <dbReference type="NCBI Taxonomy" id="42256"/>
    <lineage>
        <taxon>Bacteria</taxon>
        <taxon>Bacillati</taxon>
        <taxon>Actinomycetota</taxon>
        <taxon>Rubrobacteria</taxon>
        <taxon>Rubrobacterales</taxon>
        <taxon>Rubrobacteraceae</taxon>
        <taxon>Rubrobacter</taxon>
    </lineage>
</organism>
<reference evidence="10 11" key="1">
    <citation type="submission" date="2014-03" db="EMBL/GenBank/DDBJ databases">
        <title>Complete genome sequence of the Radio-Resistant Rubrobacter radiotolerans RSPS-4.</title>
        <authorList>
            <person name="Egas C.C."/>
            <person name="Barroso C.C."/>
            <person name="Froufe H.J.C."/>
            <person name="Pacheco J.J."/>
            <person name="Albuquerque L.L."/>
            <person name="da Costa M.M.S."/>
        </authorList>
    </citation>
    <scope>NUCLEOTIDE SEQUENCE [LARGE SCALE GENOMIC DNA]</scope>
    <source>
        <strain evidence="10 11">RSPS-4</strain>
    </source>
</reference>
<dbReference type="SMART" id="SM00471">
    <property type="entry name" value="HDc"/>
    <property type="match status" value="1"/>
</dbReference>
<dbReference type="CDD" id="cd05398">
    <property type="entry name" value="NT_ClassII-CCAase"/>
    <property type="match status" value="1"/>
</dbReference>
<keyword evidence="6" id="KW-0547">Nucleotide-binding</keyword>
<sequence>MHVKRKLEVPRPLVRLGKEFRAAGHELYLVGGFVRDSLSARKDAQPDVDATTDARPEEFKPLLSRRARGLWDVGERFGTIGAFVGEFAVEVTTYRSDLYTAGSRHPEVTFGETLEDDLARRDFTINAVAADAVTGEVHDPFEGLKDLESGVIRAVGDPLLRMRDDPLRMLRAVRFETTLSTREKPFAMTADLEDAIRENADWLSSISAERIREEFEKILLSENVSRGVRTLVRLGLMPYVVPEFMETVSVEQDAEFHHKDVFEHTLLVVESVEADPVLRKAAFFHDIGKPRTLGFEHRCTYCGAKSVQKTSDEGECPECGGRTLPKKVHFYGHENVGAHIARRAMKRLAYPKDETEAVVHLVSNHMRPMSYAMARDPWSDSAVRRFVRDTYLARGERVLVTVDDLMKLARADITGSAPRRRNVAVESWRSLKERVDEVRAQDAVEKLASPLDGNELMRGFDRPPGPWIRAVKDYLEGEVVEGRLAKDDKETAWSLARAFVEKNEATGDGRP</sequence>
<dbReference type="Gene3D" id="1.10.246.80">
    <property type="match status" value="1"/>
</dbReference>
<accession>A0A023X5V9</accession>
<keyword evidence="8" id="KW-0694">RNA-binding</keyword>